<gene>
    <name evidence="8" type="ORF">SAMN06265827_12632</name>
</gene>
<dbReference type="Pfam" id="PF00905">
    <property type="entry name" value="Transpeptidase"/>
    <property type="match status" value="1"/>
</dbReference>
<feature type="domain" description="Penicillin-binding protein transpeptidase" evidence="7">
    <location>
        <begin position="51"/>
        <end position="260"/>
    </location>
</feature>
<keyword evidence="4" id="KW-0732">Signal</keyword>
<evidence type="ECO:0000256" key="2">
    <source>
        <dbReference type="ARBA" id="ARBA00007898"/>
    </source>
</evidence>
<keyword evidence="9" id="KW-1185">Reference proteome</keyword>
<sequence length="267" mass="31098">MKKVILIVLMLISIFSYGCEATYNLELKDININFAKYFEGYKGCFILYDLDNDTYLKYNQAQADQRIAPMSTFKVFHSLVALQTGVLEDQNTIIKWDGYKYPIKSWNRDQTLASAVSHSVVWYFWQVYQRIGYERMDNYLQKVNYGNKIIVENDVPFWLNNSLKISANEQVDFMTKLYKEQLPFDKRVMEIVKKVIILEESNDVIFAGKTGSGMINNQTKVGWFIGYLQHKGKAYTFALNIEGQKEVGGWKAKEITESILMELNLLK</sequence>
<dbReference type="Proteomes" id="UP000219573">
    <property type="component" value="Unassembled WGS sequence"/>
</dbReference>
<dbReference type="GO" id="GO:0005886">
    <property type="term" value="C:plasma membrane"/>
    <property type="evidence" value="ECO:0007669"/>
    <property type="project" value="TreeGrafter"/>
</dbReference>
<dbReference type="EMBL" id="OBDZ01000026">
    <property type="protein sequence ID" value="SNY40016.1"/>
    <property type="molecule type" value="Genomic_DNA"/>
</dbReference>
<evidence type="ECO:0000313" key="8">
    <source>
        <dbReference type="EMBL" id="SNY40016.1"/>
    </source>
</evidence>
<dbReference type="NCBIfam" id="NF012161">
    <property type="entry name" value="bla_class_D_main"/>
    <property type="match status" value="1"/>
</dbReference>
<dbReference type="EC" id="3.5.2.6" evidence="3"/>
<dbReference type="PANTHER" id="PTHR30627:SF6">
    <property type="entry name" value="BETA-LACTAMASE YBXI-RELATED"/>
    <property type="match status" value="1"/>
</dbReference>
<evidence type="ECO:0000256" key="5">
    <source>
        <dbReference type="ARBA" id="ARBA00022801"/>
    </source>
</evidence>
<organism evidence="8 9">
    <name type="scientific">Orenia metallireducens</name>
    <dbReference type="NCBI Taxonomy" id="1413210"/>
    <lineage>
        <taxon>Bacteria</taxon>
        <taxon>Bacillati</taxon>
        <taxon>Bacillota</taxon>
        <taxon>Clostridia</taxon>
        <taxon>Halanaerobiales</taxon>
        <taxon>Halobacteroidaceae</taxon>
        <taxon>Orenia</taxon>
    </lineage>
</organism>
<protein>
    <recommendedName>
        <fullName evidence="3">beta-lactamase</fullName>
        <ecNumber evidence="3">3.5.2.6</ecNumber>
    </recommendedName>
</protein>
<evidence type="ECO:0000259" key="7">
    <source>
        <dbReference type="Pfam" id="PF00905"/>
    </source>
</evidence>
<proteinExistence type="inferred from homology"/>
<dbReference type="GO" id="GO:0071555">
    <property type="term" value="P:cell wall organization"/>
    <property type="evidence" value="ECO:0007669"/>
    <property type="project" value="TreeGrafter"/>
</dbReference>
<keyword evidence="5" id="KW-0378">Hydrolase</keyword>
<dbReference type="RefSeq" id="WP_097018943.1">
    <property type="nucleotide sequence ID" value="NZ_OBDZ01000026.1"/>
</dbReference>
<dbReference type="PROSITE" id="PS51257">
    <property type="entry name" value="PROKAR_LIPOPROTEIN"/>
    <property type="match status" value="1"/>
</dbReference>
<dbReference type="InterPro" id="IPR012338">
    <property type="entry name" value="Beta-lactam/transpept-like"/>
</dbReference>
<dbReference type="AlphaFoldDB" id="A0A285HYW7"/>
<comment type="catalytic activity">
    <reaction evidence="1">
        <text>a beta-lactam + H2O = a substituted beta-amino acid</text>
        <dbReference type="Rhea" id="RHEA:20401"/>
        <dbReference type="ChEBI" id="CHEBI:15377"/>
        <dbReference type="ChEBI" id="CHEBI:35627"/>
        <dbReference type="ChEBI" id="CHEBI:140347"/>
        <dbReference type="EC" id="3.5.2.6"/>
    </reaction>
</comment>
<dbReference type="Gene3D" id="3.40.710.10">
    <property type="entry name" value="DD-peptidase/beta-lactamase superfamily"/>
    <property type="match status" value="1"/>
</dbReference>
<dbReference type="GO" id="GO:0008658">
    <property type="term" value="F:penicillin binding"/>
    <property type="evidence" value="ECO:0007669"/>
    <property type="project" value="InterPro"/>
</dbReference>
<dbReference type="GO" id="GO:0046677">
    <property type="term" value="P:response to antibiotic"/>
    <property type="evidence" value="ECO:0007669"/>
    <property type="project" value="UniProtKB-KW"/>
</dbReference>
<dbReference type="PANTHER" id="PTHR30627">
    <property type="entry name" value="PEPTIDOGLYCAN D,D-TRANSPEPTIDASE"/>
    <property type="match status" value="1"/>
</dbReference>
<dbReference type="InterPro" id="IPR050515">
    <property type="entry name" value="Beta-lactam/transpept"/>
</dbReference>
<dbReference type="SUPFAM" id="SSF56601">
    <property type="entry name" value="beta-lactamase/transpeptidase-like"/>
    <property type="match status" value="1"/>
</dbReference>
<dbReference type="InterPro" id="IPR001460">
    <property type="entry name" value="PCN-bd_Tpept"/>
</dbReference>
<dbReference type="GO" id="GO:0008800">
    <property type="term" value="F:beta-lactamase activity"/>
    <property type="evidence" value="ECO:0007669"/>
    <property type="project" value="UniProtKB-EC"/>
</dbReference>
<evidence type="ECO:0000256" key="4">
    <source>
        <dbReference type="ARBA" id="ARBA00022729"/>
    </source>
</evidence>
<evidence type="ECO:0000256" key="6">
    <source>
        <dbReference type="ARBA" id="ARBA00023251"/>
    </source>
</evidence>
<reference evidence="9" key="1">
    <citation type="submission" date="2017-09" db="EMBL/GenBank/DDBJ databases">
        <authorList>
            <person name="Varghese N."/>
            <person name="Submissions S."/>
        </authorList>
    </citation>
    <scope>NUCLEOTIDE SEQUENCE [LARGE SCALE GENOMIC DNA]</scope>
    <source>
        <strain evidence="9">MSL47</strain>
    </source>
</reference>
<evidence type="ECO:0000256" key="1">
    <source>
        <dbReference type="ARBA" id="ARBA00001526"/>
    </source>
</evidence>
<comment type="similarity">
    <text evidence="2">Belongs to the class-D beta-lactamase family.</text>
</comment>
<accession>A0A285HYW7</accession>
<evidence type="ECO:0000313" key="9">
    <source>
        <dbReference type="Proteomes" id="UP000219573"/>
    </source>
</evidence>
<keyword evidence="6" id="KW-0046">Antibiotic resistance</keyword>
<evidence type="ECO:0000256" key="3">
    <source>
        <dbReference type="ARBA" id="ARBA00012865"/>
    </source>
</evidence>
<name>A0A285HYW7_9FIRM</name>